<evidence type="ECO:0000313" key="9">
    <source>
        <dbReference type="WBParaSite" id="PDA_v2.g28057.t1"/>
    </source>
</evidence>
<dbReference type="Gene3D" id="2.130.10.10">
    <property type="entry name" value="YVTN repeat-like/Quinoprotein amine dehydrogenase"/>
    <property type="match status" value="1"/>
</dbReference>
<dbReference type="PROSITE" id="PS50294">
    <property type="entry name" value="WD_REPEATS_REGION"/>
    <property type="match status" value="1"/>
</dbReference>
<protein>
    <submittedName>
        <fullName evidence="9">Uncharacterized protein</fullName>
    </submittedName>
</protein>
<dbReference type="InterPro" id="IPR051243">
    <property type="entry name" value="PcG_WD-repeat"/>
</dbReference>
<comment type="similarity">
    <text evidence="1">Belongs to the WD repeat ESC family.</text>
</comment>
<keyword evidence="5" id="KW-0804">Transcription</keyword>
<name>A0A914Q907_9BILA</name>
<evidence type="ECO:0000313" key="8">
    <source>
        <dbReference type="Proteomes" id="UP000887578"/>
    </source>
</evidence>
<evidence type="ECO:0000256" key="2">
    <source>
        <dbReference type="ARBA" id="ARBA00022574"/>
    </source>
</evidence>
<feature type="region of interest" description="Disordered" evidence="7">
    <location>
        <begin position="1"/>
        <end position="27"/>
    </location>
</feature>
<feature type="region of interest" description="Disordered" evidence="7">
    <location>
        <begin position="403"/>
        <end position="434"/>
    </location>
</feature>
<dbReference type="SUPFAM" id="SSF50978">
    <property type="entry name" value="WD40 repeat-like"/>
    <property type="match status" value="1"/>
</dbReference>
<dbReference type="Proteomes" id="UP000887578">
    <property type="component" value="Unplaced"/>
</dbReference>
<evidence type="ECO:0000256" key="4">
    <source>
        <dbReference type="ARBA" id="ARBA00023015"/>
    </source>
</evidence>
<dbReference type="InterPro" id="IPR015943">
    <property type="entry name" value="WD40/YVTN_repeat-like_dom_sf"/>
</dbReference>
<dbReference type="InterPro" id="IPR019775">
    <property type="entry name" value="WD40_repeat_CS"/>
</dbReference>
<keyword evidence="8" id="KW-1185">Reference proteome</keyword>
<organism evidence="8 9">
    <name type="scientific">Panagrolaimus davidi</name>
    <dbReference type="NCBI Taxonomy" id="227884"/>
    <lineage>
        <taxon>Eukaryota</taxon>
        <taxon>Metazoa</taxon>
        <taxon>Ecdysozoa</taxon>
        <taxon>Nematoda</taxon>
        <taxon>Chromadorea</taxon>
        <taxon>Rhabditida</taxon>
        <taxon>Tylenchina</taxon>
        <taxon>Panagrolaimomorpha</taxon>
        <taxon>Panagrolaimoidea</taxon>
        <taxon>Panagrolaimidae</taxon>
        <taxon>Panagrolaimus</taxon>
    </lineage>
</organism>
<dbReference type="InterPro" id="IPR001680">
    <property type="entry name" value="WD40_rpt"/>
</dbReference>
<feature type="compositionally biased region" description="Polar residues" evidence="7">
    <location>
        <begin position="415"/>
        <end position="434"/>
    </location>
</feature>
<evidence type="ECO:0000256" key="1">
    <source>
        <dbReference type="ARBA" id="ARBA00008075"/>
    </source>
</evidence>
<proteinExistence type="inferred from homology"/>
<keyword evidence="2 6" id="KW-0853">WD repeat</keyword>
<evidence type="ECO:0000256" key="6">
    <source>
        <dbReference type="PROSITE-ProRule" id="PRU00221"/>
    </source>
</evidence>
<dbReference type="PANTHER" id="PTHR10253">
    <property type="entry name" value="POLYCOMB PROTEIN"/>
    <property type="match status" value="1"/>
</dbReference>
<feature type="repeat" description="WD" evidence="6">
    <location>
        <begin position="136"/>
        <end position="168"/>
    </location>
</feature>
<dbReference type="PROSITE" id="PS00678">
    <property type="entry name" value="WD_REPEATS_1"/>
    <property type="match status" value="1"/>
</dbReference>
<evidence type="ECO:0000256" key="5">
    <source>
        <dbReference type="ARBA" id="ARBA00023163"/>
    </source>
</evidence>
<keyword evidence="4" id="KW-0805">Transcription regulation</keyword>
<accession>A0A914Q907</accession>
<dbReference type="WBParaSite" id="PDA_v2.g28057.t1">
    <property type="protein sequence ID" value="PDA_v2.g28057.t1"/>
    <property type="gene ID" value="PDA_v2.g28057"/>
</dbReference>
<dbReference type="InterPro" id="IPR036322">
    <property type="entry name" value="WD40_repeat_dom_sf"/>
</dbReference>
<reference evidence="9" key="1">
    <citation type="submission" date="2022-11" db="UniProtKB">
        <authorList>
            <consortium name="WormBaseParasite"/>
        </authorList>
    </citation>
    <scope>IDENTIFICATION</scope>
</reference>
<feature type="compositionally biased region" description="Basic and acidic residues" evidence="7">
    <location>
        <begin position="403"/>
        <end position="414"/>
    </location>
</feature>
<feature type="repeat" description="WD" evidence="6">
    <location>
        <begin position="179"/>
        <end position="220"/>
    </location>
</feature>
<dbReference type="Pfam" id="PF00400">
    <property type="entry name" value="WD40"/>
    <property type="match status" value="2"/>
</dbReference>
<dbReference type="SMART" id="SM00320">
    <property type="entry name" value="WD40"/>
    <property type="match status" value="5"/>
</dbReference>
<keyword evidence="3" id="KW-0677">Repeat</keyword>
<dbReference type="PROSITE" id="PS50082">
    <property type="entry name" value="WD_REPEATS_2"/>
    <property type="match status" value="2"/>
</dbReference>
<dbReference type="AlphaFoldDB" id="A0A914Q907"/>
<evidence type="ECO:0000256" key="7">
    <source>
        <dbReference type="SAM" id="MobiDB-lite"/>
    </source>
</evidence>
<evidence type="ECO:0000256" key="3">
    <source>
        <dbReference type="ARBA" id="ARBA00022737"/>
    </source>
</evidence>
<sequence>MEDLLQQPPAKKRKEEPAIPHDPSNPPYKYSSYIVEDHGTEIFDIKFCPYFEHENYFAVASDKQITIYKCLKDGKTIEPIAVYQDDAHTEHYYAVSWILHKTKRDSIVLLVVGTDLGVIRIIDPFSMARNLPRRILNGHGGSVNEICVHPVFHSIFATASQDLTARIWHCLKQEPLAILFGHNEQVLSLDFHRSGKYLATASMDHTVYVWNLDACEELSTKIKKANKSIFDSTSPTEFYYPAASTREIHLTYVDCVKFVGNHIFSKATQNLISFWKFGDLRSTSPYGNDGNSDKIEKSTSILAEMEVPDCGKWFIRFGITLGTGLGDSWIACGNESKTVHMWNLRSRPFPVKSHYEITHKFFPKLIRKVGFNRTGRIMIVIGAGGVISRCDKRAEFEQKLDTQPKFEQKLDTQPKFEQSFDTQPKFEQSLDTLS</sequence>